<keyword evidence="2" id="KW-1185">Reference proteome</keyword>
<name>A0ACB9KN03_BAUVA</name>
<organism evidence="1 2">
    <name type="scientific">Bauhinia variegata</name>
    <name type="common">Purple orchid tree</name>
    <name type="synonym">Phanera variegata</name>
    <dbReference type="NCBI Taxonomy" id="167791"/>
    <lineage>
        <taxon>Eukaryota</taxon>
        <taxon>Viridiplantae</taxon>
        <taxon>Streptophyta</taxon>
        <taxon>Embryophyta</taxon>
        <taxon>Tracheophyta</taxon>
        <taxon>Spermatophyta</taxon>
        <taxon>Magnoliopsida</taxon>
        <taxon>eudicotyledons</taxon>
        <taxon>Gunneridae</taxon>
        <taxon>Pentapetalae</taxon>
        <taxon>rosids</taxon>
        <taxon>fabids</taxon>
        <taxon>Fabales</taxon>
        <taxon>Fabaceae</taxon>
        <taxon>Cercidoideae</taxon>
        <taxon>Cercideae</taxon>
        <taxon>Bauhiniinae</taxon>
        <taxon>Bauhinia</taxon>
    </lineage>
</organism>
<comment type="caution">
    <text evidence="1">The sequence shown here is derived from an EMBL/GenBank/DDBJ whole genome shotgun (WGS) entry which is preliminary data.</text>
</comment>
<proteinExistence type="predicted"/>
<protein>
    <submittedName>
        <fullName evidence="1">Uncharacterized protein</fullName>
    </submittedName>
</protein>
<gene>
    <name evidence="1" type="ORF">L6164_032185</name>
</gene>
<evidence type="ECO:0000313" key="2">
    <source>
        <dbReference type="Proteomes" id="UP000828941"/>
    </source>
</evidence>
<reference evidence="1 2" key="1">
    <citation type="journal article" date="2022" name="DNA Res.">
        <title>Chromosomal-level genome assembly of the orchid tree Bauhinia variegata (Leguminosae; Cercidoideae) supports the allotetraploid origin hypothesis of Bauhinia.</title>
        <authorList>
            <person name="Zhong Y."/>
            <person name="Chen Y."/>
            <person name="Zheng D."/>
            <person name="Pang J."/>
            <person name="Liu Y."/>
            <person name="Luo S."/>
            <person name="Meng S."/>
            <person name="Qian L."/>
            <person name="Wei D."/>
            <person name="Dai S."/>
            <person name="Zhou R."/>
        </authorList>
    </citation>
    <scope>NUCLEOTIDE SEQUENCE [LARGE SCALE GENOMIC DNA]</scope>
    <source>
        <strain evidence="1">BV-YZ2020</strain>
    </source>
</reference>
<dbReference type="Proteomes" id="UP000828941">
    <property type="component" value="Chromosome 13"/>
</dbReference>
<sequence length="83" mass="9710">MEVLVTITAKLNYVCYRGDKVAEASINGDTVPERGQYKYKHISLNVFVDNMTKFQNLGDDIYCKWGCKFDLFKHLIWENQDLN</sequence>
<accession>A0ACB9KN03</accession>
<evidence type="ECO:0000313" key="1">
    <source>
        <dbReference type="EMBL" id="KAI4298651.1"/>
    </source>
</evidence>
<dbReference type="EMBL" id="CM039438">
    <property type="protein sequence ID" value="KAI4298651.1"/>
    <property type="molecule type" value="Genomic_DNA"/>
</dbReference>